<gene>
    <name evidence="2" type="ORF">DN051_44245</name>
</gene>
<organism evidence="2 3">
    <name type="scientific">Streptomyces cadmiisoli</name>
    <dbReference type="NCBI Taxonomy" id="2184053"/>
    <lineage>
        <taxon>Bacteria</taxon>
        <taxon>Bacillati</taxon>
        <taxon>Actinomycetota</taxon>
        <taxon>Actinomycetes</taxon>
        <taxon>Kitasatosporales</taxon>
        <taxon>Streptomycetaceae</taxon>
        <taxon>Streptomyces</taxon>
        <taxon>Streptomyces aurantiacus group</taxon>
    </lineage>
</organism>
<feature type="domain" description="Transposase DDE" evidence="1">
    <location>
        <begin position="100"/>
        <end position="181"/>
    </location>
</feature>
<dbReference type="InterPro" id="IPR025668">
    <property type="entry name" value="Tnp_DDE_dom"/>
</dbReference>
<geneLocation type="plasmid" evidence="2 3">
    <name>unnamed1</name>
</geneLocation>
<protein>
    <recommendedName>
        <fullName evidence="1">Transposase DDE domain-containing protein</fullName>
    </recommendedName>
</protein>
<dbReference type="EMBL" id="CP030074">
    <property type="protein sequence ID" value="AWW43535.1"/>
    <property type="molecule type" value="Genomic_DNA"/>
</dbReference>
<dbReference type="AlphaFoldDB" id="A0A2Z4JEJ6"/>
<keyword evidence="3" id="KW-1185">Reference proteome</keyword>
<name>A0A2Z4JEJ6_9ACTN</name>
<accession>A0A2Z4JEJ6</accession>
<dbReference type="KEGG" id="scad:DN051_44245"/>
<reference evidence="3" key="1">
    <citation type="submission" date="2018-06" db="EMBL/GenBank/DDBJ databases">
        <authorList>
            <person name="Li K."/>
        </authorList>
    </citation>
    <scope>NUCLEOTIDE SEQUENCE [LARGE SCALE GENOMIC DNA]</scope>
    <source>
        <strain evidence="3">ZFG47</strain>
        <plasmid evidence="3">unnamed1</plasmid>
    </source>
</reference>
<sequence length="201" mass="22316">MADHHRAELVVDALKMAAAAAACRKGAALDRVHRGLTVQGFQPVEHVVDSGYISPDSIHQASQQWGITLFGPVRDDPQASKRPGFANQDFHIDWQARTLTCPNGVTSPAWKPTLGDGHPRLSVLFPRKACRECADRLKCTGNVDGMGRHIFLMPQPLQEIQTQHRAEQTTAEWRRRYAIRAGLRSHGLRHGACPWPAELPL</sequence>
<evidence type="ECO:0000313" key="2">
    <source>
        <dbReference type="EMBL" id="AWW43535.1"/>
    </source>
</evidence>
<dbReference type="Pfam" id="PF13751">
    <property type="entry name" value="DDE_Tnp_1_6"/>
    <property type="match status" value="1"/>
</dbReference>
<evidence type="ECO:0000313" key="3">
    <source>
        <dbReference type="Proteomes" id="UP000249616"/>
    </source>
</evidence>
<dbReference type="Proteomes" id="UP000249616">
    <property type="component" value="Plasmid unnamed1"/>
</dbReference>
<proteinExistence type="predicted"/>
<keyword evidence="2" id="KW-0614">Plasmid</keyword>
<evidence type="ECO:0000259" key="1">
    <source>
        <dbReference type="Pfam" id="PF13751"/>
    </source>
</evidence>